<keyword evidence="2 10" id="KW-0813">Transport</keyword>
<evidence type="ECO:0000256" key="5">
    <source>
        <dbReference type="ARBA" id="ARBA00022729"/>
    </source>
</evidence>
<evidence type="ECO:0000256" key="10">
    <source>
        <dbReference type="PROSITE-ProRule" id="PRU01360"/>
    </source>
</evidence>
<dbReference type="InterPro" id="IPR000531">
    <property type="entry name" value="Beta-barrel_TonB"/>
</dbReference>
<dbReference type="InterPro" id="IPR039426">
    <property type="entry name" value="TonB-dep_rcpt-like"/>
</dbReference>
<evidence type="ECO:0000256" key="11">
    <source>
        <dbReference type="RuleBase" id="RU003357"/>
    </source>
</evidence>
<feature type="domain" description="TonB-dependent receptor plug" evidence="14">
    <location>
        <begin position="44"/>
        <end position="144"/>
    </location>
</feature>
<keyword evidence="16" id="KW-1185">Reference proteome</keyword>
<keyword evidence="7 10" id="KW-0472">Membrane</keyword>
<reference evidence="15 16" key="1">
    <citation type="journal article" date="2014" name="Int. J. Syst. Evol. Microbiol.">
        <title>Carboxylicivirga gen. nov. in the family Marinilabiliaceae with two novel species, Carboxylicivirga mesophila sp. nov. and Carboxylicivirga taeanensis sp. nov., and reclassification of Cytophaga fermentans as Saccharicrinis fermentans gen. nov., comb. nov.</title>
        <authorList>
            <person name="Yang S.H."/>
            <person name="Seo H.S."/>
            <person name="Woo J.H."/>
            <person name="Oh H.M."/>
            <person name="Jang H."/>
            <person name="Lee J.H."/>
            <person name="Kim S.J."/>
            <person name="Kwon K.K."/>
        </authorList>
    </citation>
    <scope>NUCLEOTIDE SEQUENCE [LARGE SCALE GENOMIC DNA]</scope>
    <source>
        <strain evidence="15 16">JCM 18290</strain>
    </source>
</reference>
<dbReference type="InterPro" id="IPR012910">
    <property type="entry name" value="Plug_dom"/>
</dbReference>
<evidence type="ECO:0000256" key="7">
    <source>
        <dbReference type="ARBA" id="ARBA00023136"/>
    </source>
</evidence>
<feature type="domain" description="TonB-dependent receptor-like beta-barrel" evidence="13">
    <location>
        <begin position="179"/>
        <end position="612"/>
    </location>
</feature>
<dbReference type="Pfam" id="PF07715">
    <property type="entry name" value="Plug"/>
    <property type="match status" value="1"/>
</dbReference>
<feature type="chain" id="PRO_5047094412" evidence="12">
    <location>
        <begin position="19"/>
        <end position="639"/>
    </location>
</feature>
<evidence type="ECO:0000256" key="9">
    <source>
        <dbReference type="ARBA" id="ARBA00023237"/>
    </source>
</evidence>
<dbReference type="Gene3D" id="2.40.170.20">
    <property type="entry name" value="TonB-dependent receptor, beta-barrel domain"/>
    <property type="match status" value="1"/>
</dbReference>
<keyword evidence="4 10" id="KW-0812">Transmembrane</keyword>
<dbReference type="PROSITE" id="PS52016">
    <property type="entry name" value="TONB_DEPENDENT_REC_3"/>
    <property type="match status" value="1"/>
</dbReference>
<evidence type="ECO:0000259" key="13">
    <source>
        <dbReference type="Pfam" id="PF00593"/>
    </source>
</evidence>
<dbReference type="RefSeq" id="WP_212228898.1">
    <property type="nucleotide sequence ID" value="NZ_JAGUCN010000014.1"/>
</dbReference>
<keyword evidence="3 10" id="KW-1134">Transmembrane beta strand</keyword>
<evidence type="ECO:0000259" key="14">
    <source>
        <dbReference type="Pfam" id="PF07715"/>
    </source>
</evidence>
<comment type="similarity">
    <text evidence="10 11">Belongs to the TonB-dependent receptor family.</text>
</comment>
<keyword evidence="6 11" id="KW-0798">TonB box</keyword>
<dbReference type="SUPFAM" id="SSF56935">
    <property type="entry name" value="Porins"/>
    <property type="match status" value="1"/>
</dbReference>
<organism evidence="15 16">
    <name type="scientific">Carboxylicivirga mesophila</name>
    <dbReference type="NCBI Taxonomy" id="1166478"/>
    <lineage>
        <taxon>Bacteria</taxon>
        <taxon>Pseudomonadati</taxon>
        <taxon>Bacteroidota</taxon>
        <taxon>Bacteroidia</taxon>
        <taxon>Marinilabiliales</taxon>
        <taxon>Marinilabiliaceae</taxon>
        <taxon>Carboxylicivirga</taxon>
    </lineage>
</organism>
<evidence type="ECO:0000313" key="16">
    <source>
        <dbReference type="Proteomes" id="UP000721861"/>
    </source>
</evidence>
<dbReference type="PANTHER" id="PTHR30069:SF29">
    <property type="entry name" value="HEMOGLOBIN AND HEMOGLOBIN-HAPTOGLOBIN-BINDING PROTEIN 1-RELATED"/>
    <property type="match status" value="1"/>
</dbReference>
<sequence length="639" mass="72203">MRCKLLIIFLVLSLPVWADGEVHDSVKVEEVVVTGHSISRFQAGSKIEKVSKDKFLSMQDGNLEQLLLRYTPISVKGMAGSFSTIRLRGTSPDHTSINFGGININSLTLGHSNVSNVPMYLFDEIGLQYGSASVVNGSGSIGGAIHLGMQNYWVDGLKAEVRVANGSFGEQLYGTKLFYGNGKWEGVTRAYIYSKTNNFKFYNTTHDFNKGEAFGEDIQRNAAIDNKGVIQEFNHRFNSNSALTVKAWFENDWHEIQQNMQTNAFQPSLSETLEDEHVRIWSEYSYKQQKLSYQVGAGYVYDNSIHNKTVDNIATQRITGRAEGEYKFDANKGLKAGLSLKSIYPDVYAYDSGLNNENWTDIYLSYFHSLFNKLTITLNIRQAFVTNFTVPLTPAMGLSYNAISGDSYVWSFTGNIASSYRVPTFNDRYWVPGGNPDLKPEDGINYELGTKISYCTERLSGHVKLNAFYLDVDNWLQWVNGDNGWEAQNIQRVLSRGIELSSDLNWVMGQYTFNTGLNYTYNPVVRKESTDGQQVAVGRQLEYVPLHRGVLYLNGQHRKISAGIDASYTHKQYISLQESTIPEVVLVNAQVGYQFHLDTDNLLRISGSFNNLMNKDYQSSYGYPMPRANYRISITYNFK</sequence>
<evidence type="ECO:0000256" key="12">
    <source>
        <dbReference type="SAM" id="SignalP"/>
    </source>
</evidence>
<feature type="signal peptide" evidence="12">
    <location>
        <begin position="1"/>
        <end position="18"/>
    </location>
</feature>
<name>A0ABS5KBI7_9BACT</name>
<evidence type="ECO:0000256" key="1">
    <source>
        <dbReference type="ARBA" id="ARBA00004571"/>
    </source>
</evidence>
<evidence type="ECO:0000256" key="3">
    <source>
        <dbReference type="ARBA" id="ARBA00022452"/>
    </source>
</evidence>
<evidence type="ECO:0000256" key="6">
    <source>
        <dbReference type="ARBA" id="ARBA00023077"/>
    </source>
</evidence>
<accession>A0ABS5KBI7</accession>
<gene>
    <name evidence="15" type="ORF">KEM09_12935</name>
</gene>
<dbReference type="EMBL" id="JAGUCN010000014">
    <property type="protein sequence ID" value="MBS2212314.1"/>
    <property type="molecule type" value="Genomic_DNA"/>
</dbReference>
<dbReference type="Gene3D" id="2.170.130.10">
    <property type="entry name" value="TonB-dependent receptor, plug domain"/>
    <property type="match status" value="1"/>
</dbReference>
<dbReference type="InterPro" id="IPR036942">
    <property type="entry name" value="Beta-barrel_TonB_sf"/>
</dbReference>
<evidence type="ECO:0000256" key="8">
    <source>
        <dbReference type="ARBA" id="ARBA00023170"/>
    </source>
</evidence>
<proteinExistence type="inferred from homology"/>
<dbReference type="PANTHER" id="PTHR30069">
    <property type="entry name" value="TONB-DEPENDENT OUTER MEMBRANE RECEPTOR"/>
    <property type="match status" value="1"/>
</dbReference>
<protein>
    <submittedName>
        <fullName evidence="15">TonB-dependent receptor</fullName>
    </submittedName>
</protein>
<dbReference type="InterPro" id="IPR037066">
    <property type="entry name" value="Plug_dom_sf"/>
</dbReference>
<evidence type="ECO:0000313" key="15">
    <source>
        <dbReference type="EMBL" id="MBS2212314.1"/>
    </source>
</evidence>
<evidence type="ECO:0000256" key="2">
    <source>
        <dbReference type="ARBA" id="ARBA00022448"/>
    </source>
</evidence>
<dbReference type="Pfam" id="PF00593">
    <property type="entry name" value="TonB_dep_Rec_b-barrel"/>
    <property type="match status" value="1"/>
</dbReference>
<keyword evidence="5 12" id="KW-0732">Signal</keyword>
<keyword evidence="9 10" id="KW-0998">Cell outer membrane</keyword>
<evidence type="ECO:0000256" key="4">
    <source>
        <dbReference type="ARBA" id="ARBA00022692"/>
    </source>
</evidence>
<keyword evidence="8 15" id="KW-0675">Receptor</keyword>
<comment type="subcellular location">
    <subcellularLocation>
        <location evidence="1 10">Cell outer membrane</location>
        <topology evidence="1 10">Multi-pass membrane protein</topology>
    </subcellularLocation>
</comment>
<dbReference type="Proteomes" id="UP000721861">
    <property type="component" value="Unassembled WGS sequence"/>
</dbReference>
<comment type="caution">
    <text evidence="15">The sequence shown here is derived from an EMBL/GenBank/DDBJ whole genome shotgun (WGS) entry which is preliminary data.</text>
</comment>